<feature type="repeat" description="ANK" evidence="3">
    <location>
        <begin position="515"/>
        <end position="548"/>
    </location>
</feature>
<proteinExistence type="predicted"/>
<gene>
    <name evidence="4" type="ORF">TKK_013396</name>
</gene>
<reference evidence="4 5" key="1">
    <citation type="journal article" date="2024" name="bioRxiv">
        <title>A reference genome for Trichogramma kaykai: A tiny desert-dwelling parasitoid wasp with competing sex-ratio distorters.</title>
        <authorList>
            <person name="Culotta J."/>
            <person name="Lindsey A.R."/>
        </authorList>
    </citation>
    <scope>NUCLEOTIDE SEQUENCE [LARGE SCALE GENOMIC DNA]</scope>
    <source>
        <strain evidence="4 5">KSX58</strain>
    </source>
</reference>
<feature type="repeat" description="ANK" evidence="3">
    <location>
        <begin position="438"/>
        <end position="473"/>
    </location>
</feature>
<feature type="repeat" description="ANK" evidence="3">
    <location>
        <begin position="589"/>
        <end position="616"/>
    </location>
</feature>
<evidence type="ECO:0000256" key="3">
    <source>
        <dbReference type="PROSITE-ProRule" id="PRU00023"/>
    </source>
</evidence>
<accession>A0ABD2WGQ4</accession>
<name>A0ABD2WGQ4_9HYME</name>
<sequence length="815" mass="93773">MISQARLAAIAKIGKISKSSKKKKKDYGKHFRGDVEGRSYFNFLDYLPKGSNLERLKNLYKQVKWDIEGERYKFIGQLDLLINEWNDELPNLRNIFRKKEIECLLSDIIAFKNRGQNNNLGYLFIVFVVRCKYKDEPEYQDCKPLLHRITPIHLAARCNSHNWKNVVRELFNIYDNYNVNYTDHLGLSHFHVACRYGLVDVVRGFLKAGQNPNGLDPETGDSLLQSALRNGCAELFEALLRAGADPNLASGKEGLTPLHLLCNKNQKFTLAKTLFEQSQRRYRPLRVNARDELGRTPLQIALSRRRTDLVQMLLREGADPNQANAKGLTPLHIICRRGKHVDLAELFFELCDKNRKTVNVNTRNKLGNTPLHLALRHGIKKAVEILLRRGADPNLANKKRETPLHVACQCNSYELPRLFLEMCEAKRHSLRINAQDKLGNTPLHVALRAPHGGTVRLVERLLRSYADPNVPNAEGQTPLHVVCKRAIDADLLVRMFYEVCDERRWVVQVDAQDGLGNTPLHLALQHGAQSELVTLLLIRGSAPNQANENGSTPLHVMCMEDVDDGLVDKFFVVCDDRRHRVPIDAEDILGRTPLQWAVAGLMPKVVSQLLKRGADVARFVFPGDDYFGEKLWPRCDEMHFKLSLASSALTVLELLIERGYELRQSDANTVMKFFAKYHVFAESVDLRSRWYDENARFVEQAKKSRLRRGLTLHELLQLHEPREAEKRLSYSHYFGYACAYKLRDITERRYKESCAAHLCEIMARGFLRKWTLYPFWELIHHRMPMELCEMILVRLSNKDMCNIVVAADRRSSARR</sequence>
<dbReference type="InterPro" id="IPR002110">
    <property type="entry name" value="Ankyrin_rpt"/>
</dbReference>
<keyword evidence="5" id="KW-1185">Reference proteome</keyword>
<organism evidence="4 5">
    <name type="scientific">Trichogramma kaykai</name>
    <dbReference type="NCBI Taxonomy" id="54128"/>
    <lineage>
        <taxon>Eukaryota</taxon>
        <taxon>Metazoa</taxon>
        <taxon>Ecdysozoa</taxon>
        <taxon>Arthropoda</taxon>
        <taxon>Hexapoda</taxon>
        <taxon>Insecta</taxon>
        <taxon>Pterygota</taxon>
        <taxon>Neoptera</taxon>
        <taxon>Endopterygota</taxon>
        <taxon>Hymenoptera</taxon>
        <taxon>Apocrita</taxon>
        <taxon>Proctotrupomorpha</taxon>
        <taxon>Chalcidoidea</taxon>
        <taxon>Trichogrammatidae</taxon>
        <taxon>Trichogramma</taxon>
    </lineage>
</organism>
<evidence type="ECO:0000256" key="2">
    <source>
        <dbReference type="ARBA" id="ARBA00023043"/>
    </source>
</evidence>
<feature type="repeat" description="ANK" evidence="3">
    <location>
        <begin position="219"/>
        <end position="251"/>
    </location>
</feature>
<dbReference type="Pfam" id="PF12796">
    <property type="entry name" value="Ank_2"/>
    <property type="match status" value="2"/>
</dbReference>
<dbReference type="AlphaFoldDB" id="A0ABD2WGQ4"/>
<dbReference type="SUPFAM" id="SSF48403">
    <property type="entry name" value="Ankyrin repeat"/>
    <property type="match status" value="2"/>
</dbReference>
<dbReference type="InterPro" id="IPR050663">
    <property type="entry name" value="Ankyrin-SOCS_Box"/>
</dbReference>
<feature type="repeat" description="ANK" evidence="3">
    <location>
        <begin position="366"/>
        <end position="398"/>
    </location>
</feature>
<feature type="repeat" description="ANK" evidence="3">
    <location>
        <begin position="293"/>
        <end position="325"/>
    </location>
</feature>
<keyword evidence="1" id="KW-0677">Repeat</keyword>
<dbReference type="Proteomes" id="UP001627154">
    <property type="component" value="Unassembled WGS sequence"/>
</dbReference>
<evidence type="ECO:0000313" key="4">
    <source>
        <dbReference type="EMBL" id="KAL3392075.1"/>
    </source>
</evidence>
<dbReference type="Pfam" id="PF00023">
    <property type="entry name" value="Ank"/>
    <property type="match status" value="1"/>
</dbReference>
<dbReference type="SMART" id="SM00248">
    <property type="entry name" value="ANK"/>
    <property type="match status" value="13"/>
</dbReference>
<dbReference type="EMBL" id="JBJJXI010000107">
    <property type="protein sequence ID" value="KAL3392075.1"/>
    <property type="molecule type" value="Genomic_DNA"/>
</dbReference>
<dbReference type="PROSITE" id="PS50297">
    <property type="entry name" value="ANK_REP_REGION"/>
    <property type="match status" value="6"/>
</dbReference>
<dbReference type="PANTHER" id="PTHR24193:SF121">
    <property type="entry name" value="ADA2A-CONTAINING COMPLEX COMPONENT 3, ISOFORM D"/>
    <property type="match status" value="1"/>
</dbReference>
<protein>
    <submittedName>
        <fullName evidence="4">Uncharacterized protein</fullName>
    </submittedName>
</protein>
<dbReference type="InterPro" id="IPR036770">
    <property type="entry name" value="Ankyrin_rpt-contain_sf"/>
</dbReference>
<keyword evidence="2 3" id="KW-0040">ANK repeat</keyword>
<evidence type="ECO:0000256" key="1">
    <source>
        <dbReference type="ARBA" id="ARBA00022737"/>
    </source>
</evidence>
<dbReference type="PROSITE" id="PS50088">
    <property type="entry name" value="ANK_REPEAT"/>
    <property type="match status" value="7"/>
</dbReference>
<dbReference type="PANTHER" id="PTHR24193">
    <property type="entry name" value="ANKYRIN REPEAT PROTEIN"/>
    <property type="match status" value="1"/>
</dbReference>
<evidence type="ECO:0000313" key="5">
    <source>
        <dbReference type="Proteomes" id="UP001627154"/>
    </source>
</evidence>
<dbReference type="Gene3D" id="1.25.40.20">
    <property type="entry name" value="Ankyrin repeat-containing domain"/>
    <property type="match status" value="5"/>
</dbReference>
<feature type="repeat" description="ANK" evidence="3">
    <location>
        <begin position="185"/>
        <end position="217"/>
    </location>
</feature>
<comment type="caution">
    <text evidence="4">The sequence shown here is derived from an EMBL/GenBank/DDBJ whole genome shotgun (WGS) entry which is preliminary data.</text>
</comment>